<reference evidence="1" key="1">
    <citation type="submission" date="2020-11" db="EMBL/GenBank/DDBJ databases">
        <authorList>
            <consortium name="DOE Joint Genome Institute"/>
            <person name="Ahrendt S."/>
            <person name="Riley R."/>
            <person name="Andreopoulos W."/>
            <person name="Labutti K."/>
            <person name="Pangilinan J."/>
            <person name="Ruiz-Duenas F.J."/>
            <person name="Barrasa J.M."/>
            <person name="Sanchez-Garcia M."/>
            <person name="Camarero S."/>
            <person name="Miyauchi S."/>
            <person name="Serrano A."/>
            <person name="Linde D."/>
            <person name="Babiker R."/>
            <person name="Drula E."/>
            <person name="Ayuso-Fernandez I."/>
            <person name="Pacheco R."/>
            <person name="Padilla G."/>
            <person name="Ferreira P."/>
            <person name="Barriuso J."/>
            <person name="Kellner H."/>
            <person name="Castanera R."/>
            <person name="Alfaro M."/>
            <person name="Ramirez L."/>
            <person name="Pisabarro A.G."/>
            <person name="Kuo A."/>
            <person name="Tritt A."/>
            <person name="Lipzen A."/>
            <person name="He G."/>
            <person name="Yan M."/>
            <person name="Ng V."/>
            <person name="Cullen D."/>
            <person name="Martin F."/>
            <person name="Rosso M.-N."/>
            <person name="Henrissat B."/>
            <person name="Hibbett D."/>
            <person name="Martinez A.T."/>
            <person name="Grigoriev I.V."/>
        </authorList>
    </citation>
    <scope>NUCLEOTIDE SEQUENCE</scope>
    <source>
        <strain evidence="1">CIRM-BRFM 674</strain>
    </source>
</reference>
<sequence>MHARRMNDALRLTPTVVTDGNGWLRIEDRTRLCVDIECMYPMVNYLRRSDLEGVVLIAGLGMVLRTQLLEEHIRIWGVLDVGEQETSIIQGTRHCSTRWISRLFSFHRRGHFEPASAFGGCAISSAATAYARPSLYHIESVQRTACRELLKRVLFGADPRTMGSDASILRFEWHWSEGSCYSRSRVAGEIWALRHQLRWGVEHAVNGGRCGVKGVPLGGRGCVDRLCMDVIYVYLEDWYTKCMLLMFEGVLGGWLEVEGENVIPRIIGGCIRLQQMAHVDLPSPFLMVCLSGIFFGYPRPSVSTFMRNTLFDFD</sequence>
<dbReference type="EMBL" id="MU155881">
    <property type="protein sequence ID" value="KAF9470683.1"/>
    <property type="molecule type" value="Genomic_DNA"/>
</dbReference>
<protein>
    <submittedName>
        <fullName evidence="1">Uncharacterized protein</fullName>
    </submittedName>
</protein>
<organism evidence="1 2">
    <name type="scientific">Pholiota conissans</name>
    <dbReference type="NCBI Taxonomy" id="109636"/>
    <lineage>
        <taxon>Eukaryota</taxon>
        <taxon>Fungi</taxon>
        <taxon>Dikarya</taxon>
        <taxon>Basidiomycota</taxon>
        <taxon>Agaricomycotina</taxon>
        <taxon>Agaricomycetes</taxon>
        <taxon>Agaricomycetidae</taxon>
        <taxon>Agaricales</taxon>
        <taxon>Agaricineae</taxon>
        <taxon>Strophariaceae</taxon>
        <taxon>Pholiota</taxon>
    </lineage>
</organism>
<evidence type="ECO:0000313" key="2">
    <source>
        <dbReference type="Proteomes" id="UP000807469"/>
    </source>
</evidence>
<gene>
    <name evidence="1" type="ORF">BDN70DRAFT_901918</name>
</gene>
<comment type="caution">
    <text evidence="1">The sequence shown here is derived from an EMBL/GenBank/DDBJ whole genome shotgun (WGS) entry which is preliminary data.</text>
</comment>
<name>A0A9P5YKN8_9AGAR</name>
<accession>A0A9P5YKN8</accession>
<evidence type="ECO:0000313" key="1">
    <source>
        <dbReference type="EMBL" id="KAF9470683.1"/>
    </source>
</evidence>
<keyword evidence="2" id="KW-1185">Reference proteome</keyword>
<dbReference type="AlphaFoldDB" id="A0A9P5YKN8"/>
<proteinExistence type="predicted"/>
<dbReference type="Proteomes" id="UP000807469">
    <property type="component" value="Unassembled WGS sequence"/>
</dbReference>